<dbReference type="FunFam" id="2.20.25.80:FF:000006">
    <property type="entry name" value="WRKY transcription factor"/>
    <property type="match status" value="1"/>
</dbReference>
<dbReference type="InterPro" id="IPR036576">
    <property type="entry name" value="WRKY_dom_sf"/>
</dbReference>
<keyword evidence="2" id="KW-0677">Repeat</keyword>
<feature type="region of interest" description="Disordered" evidence="7">
    <location>
        <begin position="267"/>
        <end position="295"/>
    </location>
</feature>
<comment type="subcellular location">
    <subcellularLocation>
        <location evidence="1">Nucleus</location>
    </subcellularLocation>
</comment>
<keyword evidence="10" id="KW-1185">Reference proteome</keyword>
<evidence type="ECO:0000256" key="6">
    <source>
        <dbReference type="ARBA" id="ARBA00023242"/>
    </source>
</evidence>
<dbReference type="AlphaFoldDB" id="A0A5J5A8G2"/>
<dbReference type="GO" id="GO:0005634">
    <property type="term" value="C:nucleus"/>
    <property type="evidence" value="ECO:0007669"/>
    <property type="project" value="UniProtKB-SubCell"/>
</dbReference>
<reference evidence="9 10" key="1">
    <citation type="submission" date="2019-09" db="EMBL/GenBank/DDBJ databases">
        <title>A chromosome-level genome assembly of the Chinese tupelo Nyssa sinensis.</title>
        <authorList>
            <person name="Yang X."/>
            <person name="Kang M."/>
            <person name="Yang Y."/>
            <person name="Xiong H."/>
            <person name="Wang M."/>
            <person name="Zhang Z."/>
            <person name="Wang Z."/>
            <person name="Wu H."/>
            <person name="Ma T."/>
            <person name="Liu J."/>
            <person name="Xi Z."/>
        </authorList>
    </citation>
    <scope>NUCLEOTIDE SEQUENCE [LARGE SCALE GENOMIC DNA]</scope>
    <source>
        <strain evidence="9">J267</strain>
        <tissue evidence="9">Leaf</tissue>
    </source>
</reference>
<feature type="domain" description="WRKY" evidence="8">
    <location>
        <begin position="174"/>
        <end position="238"/>
    </location>
</feature>
<organism evidence="9 10">
    <name type="scientific">Nyssa sinensis</name>
    <dbReference type="NCBI Taxonomy" id="561372"/>
    <lineage>
        <taxon>Eukaryota</taxon>
        <taxon>Viridiplantae</taxon>
        <taxon>Streptophyta</taxon>
        <taxon>Embryophyta</taxon>
        <taxon>Tracheophyta</taxon>
        <taxon>Spermatophyta</taxon>
        <taxon>Magnoliopsida</taxon>
        <taxon>eudicotyledons</taxon>
        <taxon>Gunneridae</taxon>
        <taxon>Pentapetalae</taxon>
        <taxon>asterids</taxon>
        <taxon>Cornales</taxon>
        <taxon>Nyssaceae</taxon>
        <taxon>Nyssa</taxon>
    </lineage>
</organism>
<evidence type="ECO:0000313" key="9">
    <source>
        <dbReference type="EMBL" id="KAA8526589.1"/>
    </source>
</evidence>
<keyword evidence="4" id="KW-0238">DNA-binding</keyword>
<accession>A0A5J5A8G2</accession>
<evidence type="ECO:0000256" key="5">
    <source>
        <dbReference type="ARBA" id="ARBA00023163"/>
    </source>
</evidence>
<evidence type="ECO:0000256" key="3">
    <source>
        <dbReference type="ARBA" id="ARBA00023015"/>
    </source>
</evidence>
<dbReference type="InterPro" id="IPR044810">
    <property type="entry name" value="WRKY_plant"/>
</dbReference>
<evidence type="ECO:0000256" key="1">
    <source>
        <dbReference type="ARBA" id="ARBA00004123"/>
    </source>
</evidence>
<dbReference type="SMART" id="SM00774">
    <property type="entry name" value="WRKY"/>
    <property type="match status" value="1"/>
</dbReference>
<dbReference type="Gene3D" id="2.20.25.80">
    <property type="entry name" value="WRKY domain"/>
    <property type="match status" value="1"/>
</dbReference>
<feature type="compositionally biased region" description="Polar residues" evidence="7">
    <location>
        <begin position="286"/>
        <end position="295"/>
    </location>
</feature>
<feature type="compositionally biased region" description="Polar residues" evidence="7">
    <location>
        <begin position="19"/>
        <end position="41"/>
    </location>
</feature>
<dbReference type="GO" id="GO:0003700">
    <property type="term" value="F:DNA-binding transcription factor activity"/>
    <property type="evidence" value="ECO:0007669"/>
    <property type="project" value="InterPro"/>
</dbReference>
<dbReference type="EMBL" id="CM018046">
    <property type="protein sequence ID" value="KAA8526589.1"/>
    <property type="molecule type" value="Genomic_DNA"/>
</dbReference>
<keyword evidence="6" id="KW-0539">Nucleus</keyword>
<feature type="region of interest" description="Disordered" evidence="7">
    <location>
        <begin position="1"/>
        <end position="129"/>
    </location>
</feature>
<dbReference type="PANTHER" id="PTHR31221">
    <property type="entry name" value="WRKY TRANSCRIPTION FACTOR PROTEIN 1-RELATED"/>
    <property type="match status" value="1"/>
</dbReference>
<dbReference type="InterPro" id="IPR003657">
    <property type="entry name" value="WRKY_dom"/>
</dbReference>
<evidence type="ECO:0000256" key="7">
    <source>
        <dbReference type="SAM" id="MobiDB-lite"/>
    </source>
</evidence>
<feature type="compositionally biased region" description="Polar residues" evidence="7">
    <location>
        <begin position="52"/>
        <end position="74"/>
    </location>
</feature>
<feature type="compositionally biased region" description="Polar residues" evidence="7">
    <location>
        <begin position="96"/>
        <end position="106"/>
    </location>
</feature>
<evidence type="ECO:0000313" key="10">
    <source>
        <dbReference type="Proteomes" id="UP000325577"/>
    </source>
</evidence>
<evidence type="ECO:0000256" key="4">
    <source>
        <dbReference type="ARBA" id="ARBA00023125"/>
    </source>
</evidence>
<evidence type="ECO:0000259" key="8">
    <source>
        <dbReference type="PROSITE" id="PS50811"/>
    </source>
</evidence>
<protein>
    <recommendedName>
        <fullName evidence="8">WRKY domain-containing protein</fullName>
    </recommendedName>
</protein>
<feature type="compositionally biased region" description="Basic and acidic residues" evidence="7">
    <location>
        <begin position="1"/>
        <end position="10"/>
    </location>
</feature>
<gene>
    <name evidence="9" type="ORF">F0562_008208</name>
</gene>
<dbReference type="OrthoDB" id="1918969at2759"/>
<keyword evidence="5" id="KW-0804">Transcription</keyword>
<evidence type="ECO:0000256" key="2">
    <source>
        <dbReference type="ARBA" id="ARBA00022737"/>
    </source>
</evidence>
<keyword evidence="3" id="KW-0805">Transcription regulation</keyword>
<dbReference type="SUPFAM" id="SSF118290">
    <property type="entry name" value="WRKY DNA-binding domain"/>
    <property type="match status" value="1"/>
</dbReference>
<feature type="compositionally biased region" description="Basic and acidic residues" evidence="7">
    <location>
        <begin position="267"/>
        <end position="276"/>
    </location>
</feature>
<proteinExistence type="predicted"/>
<dbReference type="GO" id="GO:0043565">
    <property type="term" value="F:sequence-specific DNA binding"/>
    <property type="evidence" value="ECO:0007669"/>
    <property type="project" value="InterPro"/>
</dbReference>
<dbReference type="PANTHER" id="PTHR31221:SF360">
    <property type="entry name" value="WRKY DOMAIN-CONTAINING PROTEIN"/>
    <property type="match status" value="1"/>
</dbReference>
<dbReference type="Pfam" id="PF03106">
    <property type="entry name" value="WRKY"/>
    <property type="match status" value="1"/>
</dbReference>
<dbReference type="PROSITE" id="PS50811">
    <property type="entry name" value="WRKY"/>
    <property type="match status" value="1"/>
</dbReference>
<name>A0A5J5A8G2_9ASTE</name>
<feature type="compositionally biased region" description="Polar residues" evidence="7">
    <location>
        <begin position="114"/>
        <end position="129"/>
    </location>
</feature>
<sequence length="295" mass="32772">MFTERERVQDEMGSEDLQQRQSPETGIIQSQPVLEGSTLSISPEKASDELQQRQSPDTGVHASQSNQEGNTHSMITEKVSDNLQQIQSPDSRDHTSQSNQERSSLSKIPEELSDNLQQRQNPDNGVLTSQCNQEGITLSTTPEKVSDNLQQSQSPDTEVNAIQLQQEGSTPSIIPEKASDDGYNWRRYGQKVFKGNKFFQSYYKCTHPNCPAKKQVKRSHDGQTMDIIYFGNHEHPKPQPSSRLAVGFVLPIQAKRTDEPALAIAEDKSSDAHDQASHCIEPIETPQLSTDAASG</sequence>
<dbReference type="Proteomes" id="UP000325577">
    <property type="component" value="Linkage Group LG3"/>
</dbReference>